<name>A0A1M5JGL4_STRHI</name>
<organism evidence="1 2">
    <name type="scientific">Streptoalloteichus hindustanus</name>
    <dbReference type="NCBI Taxonomy" id="2017"/>
    <lineage>
        <taxon>Bacteria</taxon>
        <taxon>Bacillati</taxon>
        <taxon>Actinomycetota</taxon>
        <taxon>Actinomycetes</taxon>
        <taxon>Pseudonocardiales</taxon>
        <taxon>Pseudonocardiaceae</taxon>
        <taxon>Streptoalloteichus</taxon>
    </lineage>
</organism>
<gene>
    <name evidence="1" type="ORF">SAMN05444320_108279</name>
</gene>
<dbReference type="STRING" id="2017.SAMN05444320_108279"/>
<reference evidence="1 2" key="1">
    <citation type="submission" date="2016-11" db="EMBL/GenBank/DDBJ databases">
        <authorList>
            <person name="Jaros S."/>
            <person name="Januszkiewicz K."/>
            <person name="Wedrychowicz H."/>
        </authorList>
    </citation>
    <scope>NUCLEOTIDE SEQUENCE [LARGE SCALE GENOMIC DNA]</scope>
    <source>
        <strain evidence="1 2">DSM 44523</strain>
    </source>
</reference>
<dbReference type="EMBL" id="FQVN01000008">
    <property type="protein sequence ID" value="SHG39687.1"/>
    <property type="molecule type" value="Genomic_DNA"/>
</dbReference>
<dbReference type="AlphaFoldDB" id="A0A1M5JGL4"/>
<keyword evidence="1" id="KW-0808">Transferase</keyword>
<evidence type="ECO:0000313" key="2">
    <source>
        <dbReference type="Proteomes" id="UP000184501"/>
    </source>
</evidence>
<protein>
    <submittedName>
        <fullName evidence="1">Streptomycin 3-adenylyltransferase</fullName>
    </submittedName>
</protein>
<keyword evidence="2" id="KW-1185">Reference proteome</keyword>
<dbReference type="Proteomes" id="UP000184501">
    <property type="component" value="Unassembled WGS sequence"/>
</dbReference>
<dbReference type="RefSeq" id="WP_073487363.1">
    <property type="nucleotide sequence ID" value="NZ_FQVN01000008.1"/>
</dbReference>
<proteinExistence type="predicted"/>
<sequence>MIDIALSPAAAEAAAEHLARLDAAAPGLVAGLHVIGSAALDDYRPGVSDLDVVAELIREPDADDLAALGAAHTGPGVHVEAVYLRAGELTGPPERASAGPWANDGELNVTDRAFLLNPVTWLQLDRHRVTVRGERPHPPVDAAAVHAFCRENLAAYWAPLLEQAAALLGLRGPGDPVLPTAVMWIAFGPARLWHTLRTGEVVSKSRGAELAAREWPDLADPLRQLVAARAGEPVPLTAEHGRAALEVGRRILAEADVAVSPAG</sequence>
<keyword evidence="1" id="KW-0548">Nucleotidyltransferase</keyword>
<evidence type="ECO:0000313" key="1">
    <source>
        <dbReference type="EMBL" id="SHG39687.1"/>
    </source>
</evidence>
<accession>A0A1M5JGL4</accession>
<dbReference type="GO" id="GO:0016779">
    <property type="term" value="F:nucleotidyltransferase activity"/>
    <property type="evidence" value="ECO:0007669"/>
    <property type="project" value="UniProtKB-KW"/>
</dbReference>
<dbReference type="OrthoDB" id="4066793at2"/>